<dbReference type="PANTHER" id="PTHR43303">
    <property type="entry name" value="NADPH DEHYDROGENASE C23G7.10C-RELATED"/>
    <property type="match status" value="1"/>
</dbReference>
<dbReference type="GO" id="GO:0050661">
    <property type="term" value="F:NADP binding"/>
    <property type="evidence" value="ECO:0007669"/>
    <property type="project" value="InterPro"/>
</dbReference>
<dbReference type="OrthoDB" id="72788at2759"/>
<dbReference type="InterPro" id="IPR001155">
    <property type="entry name" value="OxRdtase_FMN_N"/>
</dbReference>
<evidence type="ECO:0000259" key="7">
    <source>
        <dbReference type="Pfam" id="PF00724"/>
    </source>
</evidence>
<feature type="region of interest" description="Disordered" evidence="6">
    <location>
        <begin position="1"/>
        <end position="22"/>
    </location>
</feature>
<comment type="cofactor">
    <cofactor evidence="1">
        <name>FMN</name>
        <dbReference type="ChEBI" id="CHEBI:58210"/>
    </cofactor>
</comment>
<accession>A0A9W8GK52</accession>
<evidence type="ECO:0000256" key="2">
    <source>
        <dbReference type="ARBA" id="ARBA00022630"/>
    </source>
</evidence>
<organism evidence="8 9">
    <name type="scientific">Coemansia spiralis</name>
    <dbReference type="NCBI Taxonomy" id="417178"/>
    <lineage>
        <taxon>Eukaryota</taxon>
        <taxon>Fungi</taxon>
        <taxon>Fungi incertae sedis</taxon>
        <taxon>Zoopagomycota</taxon>
        <taxon>Kickxellomycotina</taxon>
        <taxon>Kickxellomycetes</taxon>
        <taxon>Kickxellales</taxon>
        <taxon>Kickxellaceae</taxon>
        <taxon>Coemansia</taxon>
    </lineage>
</organism>
<evidence type="ECO:0000313" key="9">
    <source>
        <dbReference type="Proteomes" id="UP001151516"/>
    </source>
</evidence>
<evidence type="ECO:0000256" key="5">
    <source>
        <dbReference type="ARBA" id="ARBA00023002"/>
    </source>
</evidence>
<dbReference type="CDD" id="cd02932">
    <property type="entry name" value="OYE_YqiM_FMN"/>
    <property type="match status" value="1"/>
</dbReference>
<dbReference type="GO" id="GO:0010181">
    <property type="term" value="F:FMN binding"/>
    <property type="evidence" value="ECO:0007669"/>
    <property type="project" value="InterPro"/>
</dbReference>
<evidence type="ECO:0000256" key="3">
    <source>
        <dbReference type="ARBA" id="ARBA00022643"/>
    </source>
</evidence>
<keyword evidence="4" id="KW-0521">NADP</keyword>
<comment type="caution">
    <text evidence="8">The sequence shown here is derived from an EMBL/GenBank/DDBJ whole genome shotgun (WGS) entry which is preliminary data.</text>
</comment>
<evidence type="ECO:0000256" key="1">
    <source>
        <dbReference type="ARBA" id="ARBA00001917"/>
    </source>
</evidence>
<keyword evidence="9" id="KW-1185">Reference proteome</keyword>
<evidence type="ECO:0000256" key="4">
    <source>
        <dbReference type="ARBA" id="ARBA00022857"/>
    </source>
</evidence>
<keyword evidence="3" id="KW-0288">FMN</keyword>
<dbReference type="EMBL" id="JANBTX010000006">
    <property type="protein sequence ID" value="KAJ2690910.1"/>
    <property type="molecule type" value="Genomic_DNA"/>
</dbReference>
<evidence type="ECO:0000313" key="8">
    <source>
        <dbReference type="EMBL" id="KAJ2690910.1"/>
    </source>
</evidence>
<feature type="compositionally biased region" description="Polar residues" evidence="6">
    <location>
        <begin position="1"/>
        <end position="12"/>
    </location>
</feature>
<keyword evidence="2" id="KW-0285">Flavoprotein</keyword>
<dbReference type="AlphaFoldDB" id="A0A9W8GK52"/>
<dbReference type="Pfam" id="PF00724">
    <property type="entry name" value="Oxidored_FMN"/>
    <property type="match status" value="1"/>
</dbReference>
<name>A0A9W8GK52_9FUNG</name>
<dbReference type="PANTHER" id="PTHR43303:SF4">
    <property type="entry name" value="NADPH DEHYDROGENASE C23G7.10C-RELATED"/>
    <property type="match status" value="1"/>
</dbReference>
<dbReference type="Proteomes" id="UP001151516">
    <property type="component" value="Unassembled WGS sequence"/>
</dbReference>
<dbReference type="InterPro" id="IPR013785">
    <property type="entry name" value="Aldolase_TIM"/>
</dbReference>
<feature type="domain" description="NADH:flavin oxidoreductase/NADH oxidase N-terminal" evidence="7">
    <location>
        <begin position="48"/>
        <end position="388"/>
    </location>
</feature>
<gene>
    <name evidence="8" type="ORF">IWW39_000419</name>
</gene>
<reference evidence="8" key="1">
    <citation type="submission" date="2022-07" db="EMBL/GenBank/DDBJ databases">
        <title>Phylogenomic reconstructions and comparative analyses of Kickxellomycotina fungi.</title>
        <authorList>
            <person name="Reynolds N.K."/>
            <person name="Stajich J.E."/>
            <person name="Barry K."/>
            <person name="Grigoriev I.V."/>
            <person name="Crous P."/>
            <person name="Smith M.E."/>
        </authorList>
    </citation>
    <scope>NUCLEOTIDE SEQUENCE</scope>
    <source>
        <strain evidence="8">CBS 109367</strain>
    </source>
</reference>
<protein>
    <recommendedName>
        <fullName evidence="7">NADH:flavin oxidoreductase/NADH oxidase N-terminal domain-containing protein</fullName>
    </recommendedName>
</protein>
<dbReference type="InterPro" id="IPR044152">
    <property type="entry name" value="YqjM-like"/>
</dbReference>
<proteinExistence type="predicted"/>
<dbReference type="GO" id="GO:0003959">
    <property type="term" value="F:NADPH dehydrogenase activity"/>
    <property type="evidence" value="ECO:0007669"/>
    <property type="project" value="InterPro"/>
</dbReference>
<dbReference type="Gene3D" id="3.20.20.70">
    <property type="entry name" value="Aldolase class I"/>
    <property type="match status" value="1"/>
</dbReference>
<dbReference type="SUPFAM" id="SSF51395">
    <property type="entry name" value="FMN-linked oxidoreductases"/>
    <property type="match status" value="1"/>
</dbReference>
<evidence type="ECO:0000256" key="6">
    <source>
        <dbReference type="SAM" id="MobiDB-lite"/>
    </source>
</evidence>
<sequence>MSPTITTSQEYYQDQADPSPGTAIEPSASAIAQGFAQGLNSSPLPRAFQPLTIRGSTIKNRIWVSPMCMYSSEDGFATDFHHAHYSQFAMRGAGLVMVEASGVLPEGRITPNCLGIWKDEHIGNLSRIVNHAHKYGAIMGIQLAHSGRKGSTIPLHLYGTRNTLYATESEGGWPDNVYGPSPIAYDDQHYTPREMTIADINAAQQAFADAAVRADQAGFDVIELHGAHGYLIFEFLSPLSNHRTDEYGGSFDNRVRFLIEIIRKVRHVWPLEKPLFVRVSATDWVEGGWTGEDTVALAKIMSVEGVDLIDCSTAGNDPRQNIPVGPGFQVPFATAVKEQVPAILTGTVGVITNPSQVNKITEEGKADVVFVAREFLRNPSFVLSAAHELGVYVKWANQYERGRVKTKYSFV</sequence>
<keyword evidence="5" id="KW-0560">Oxidoreductase</keyword>